<evidence type="ECO:0000313" key="10">
    <source>
        <dbReference type="Proteomes" id="UP000622552"/>
    </source>
</evidence>
<keyword evidence="10" id="KW-1185">Reference proteome</keyword>
<keyword evidence="6" id="KW-1133">Transmembrane helix</keyword>
<keyword evidence="2 5" id="KW-0645">Protease</keyword>
<dbReference type="InterPro" id="IPR000209">
    <property type="entry name" value="Peptidase_S8/S53_dom"/>
</dbReference>
<evidence type="ECO:0000256" key="5">
    <source>
        <dbReference type="PROSITE-ProRule" id="PRU01240"/>
    </source>
</evidence>
<feature type="active site" description="Charge relay system" evidence="5">
    <location>
        <position position="106"/>
    </location>
</feature>
<evidence type="ECO:0000256" key="2">
    <source>
        <dbReference type="ARBA" id="ARBA00022670"/>
    </source>
</evidence>
<feature type="chain" id="PRO_5035183589" evidence="7">
    <location>
        <begin position="33"/>
        <end position="429"/>
    </location>
</feature>
<accession>A0A8J7GKX1</accession>
<feature type="transmembrane region" description="Helical" evidence="6">
    <location>
        <begin position="358"/>
        <end position="379"/>
    </location>
</feature>
<dbReference type="GO" id="GO:0006508">
    <property type="term" value="P:proteolysis"/>
    <property type="evidence" value="ECO:0007669"/>
    <property type="project" value="UniProtKB-KW"/>
</dbReference>
<dbReference type="PANTHER" id="PTHR43806">
    <property type="entry name" value="PEPTIDASE S8"/>
    <property type="match status" value="1"/>
</dbReference>
<dbReference type="InterPro" id="IPR036852">
    <property type="entry name" value="Peptidase_S8/S53_dom_sf"/>
</dbReference>
<evidence type="ECO:0000256" key="3">
    <source>
        <dbReference type="ARBA" id="ARBA00022801"/>
    </source>
</evidence>
<feature type="active site" description="Charge relay system" evidence="5">
    <location>
        <position position="70"/>
    </location>
</feature>
<evidence type="ECO:0000256" key="1">
    <source>
        <dbReference type="ARBA" id="ARBA00011073"/>
    </source>
</evidence>
<proteinExistence type="inferred from homology"/>
<protein>
    <submittedName>
        <fullName evidence="9">Type VII secretion-associated serine protease mycosin</fullName>
    </submittedName>
</protein>
<dbReference type="Pfam" id="PF00082">
    <property type="entry name" value="Peptidase_S8"/>
    <property type="match status" value="1"/>
</dbReference>
<name>A0A8J7GKX1_9ACTN</name>
<keyword evidence="4 5" id="KW-0720">Serine protease</keyword>
<dbReference type="InterPro" id="IPR050131">
    <property type="entry name" value="Peptidase_S8_subtilisin-like"/>
</dbReference>
<evidence type="ECO:0000256" key="7">
    <source>
        <dbReference type="SAM" id="SignalP"/>
    </source>
</evidence>
<dbReference type="EMBL" id="JADOUF010000001">
    <property type="protein sequence ID" value="MBG6140066.1"/>
    <property type="molecule type" value="Genomic_DNA"/>
</dbReference>
<keyword evidence="6" id="KW-0472">Membrane</keyword>
<dbReference type="AlphaFoldDB" id="A0A8J7GKX1"/>
<feature type="signal peptide" evidence="7">
    <location>
        <begin position="1"/>
        <end position="32"/>
    </location>
</feature>
<comment type="caution">
    <text evidence="9">The sequence shown here is derived from an EMBL/GenBank/DDBJ whole genome shotgun (WGS) entry which is preliminary data.</text>
</comment>
<organism evidence="9 10">
    <name type="scientific">Longispora fulva</name>
    <dbReference type="NCBI Taxonomy" id="619741"/>
    <lineage>
        <taxon>Bacteria</taxon>
        <taxon>Bacillati</taxon>
        <taxon>Actinomycetota</taxon>
        <taxon>Actinomycetes</taxon>
        <taxon>Micromonosporales</taxon>
        <taxon>Micromonosporaceae</taxon>
        <taxon>Longispora</taxon>
    </lineage>
</organism>
<keyword evidence="6" id="KW-0812">Transmembrane</keyword>
<dbReference type="GO" id="GO:0004252">
    <property type="term" value="F:serine-type endopeptidase activity"/>
    <property type="evidence" value="ECO:0007669"/>
    <property type="project" value="UniProtKB-UniRule"/>
</dbReference>
<feature type="active site" description="Charge relay system" evidence="5">
    <location>
        <position position="266"/>
    </location>
</feature>
<dbReference type="PROSITE" id="PS51892">
    <property type="entry name" value="SUBTILASE"/>
    <property type="match status" value="1"/>
</dbReference>
<dbReference type="Proteomes" id="UP000622552">
    <property type="component" value="Unassembled WGS sequence"/>
</dbReference>
<dbReference type="PRINTS" id="PR00723">
    <property type="entry name" value="SUBTILISIN"/>
</dbReference>
<evidence type="ECO:0000256" key="4">
    <source>
        <dbReference type="ARBA" id="ARBA00022825"/>
    </source>
</evidence>
<dbReference type="Gene3D" id="3.40.50.200">
    <property type="entry name" value="Peptidase S8/S53 domain"/>
    <property type="match status" value="1"/>
</dbReference>
<dbReference type="InterPro" id="IPR023827">
    <property type="entry name" value="Peptidase_S8_Asp-AS"/>
</dbReference>
<dbReference type="PANTHER" id="PTHR43806:SF11">
    <property type="entry name" value="CEREVISIN-RELATED"/>
    <property type="match status" value="1"/>
</dbReference>
<dbReference type="SUPFAM" id="SSF52743">
    <property type="entry name" value="Subtilisin-like"/>
    <property type="match status" value="1"/>
</dbReference>
<sequence>MAERAGALLCRHVALAAILTVGGGLVAAPAQAGPDQPPNLRERSWYLDSMNIPAAQSVVRGGGTTVAVIDTGVDPDGPALSGQVLHGTEITNAGTTGDGRNDEDGHGTGMASLIAGKGGDDERLLGVAPEAKILPVKITRQADGAFSTENVYRAVVWAVDHGAKVISMSLGGPPTPDAEWKRRLVQYALDHDAVIVAAAGNVEQGQDGPRVSEPAAFPGVVAVSALNRHGEIWAGSQTGPEVVVAAPGELLPFPTHNGYTAASGTSGATALVSGVVALIRSRYPDMSAADVVNRLIRTAQDKGHKGRDLQYGFGAVDALAAVVAEVPRVDRYPLPTVSGETVRPQTLTAAPGQDRAEYAPWLLVGAVLAGLALLAAVFWRAQITVPRFGGSSRAHVVWSKFTQRPLVTVPENGVVEGSALSGRPAQDEA</sequence>
<evidence type="ECO:0000313" key="9">
    <source>
        <dbReference type="EMBL" id="MBG6140066.1"/>
    </source>
</evidence>
<dbReference type="InterPro" id="IPR015500">
    <property type="entry name" value="Peptidase_S8_subtilisin-rel"/>
</dbReference>
<dbReference type="PROSITE" id="PS00136">
    <property type="entry name" value="SUBTILASE_ASP"/>
    <property type="match status" value="1"/>
</dbReference>
<evidence type="ECO:0000259" key="8">
    <source>
        <dbReference type="Pfam" id="PF00082"/>
    </source>
</evidence>
<gene>
    <name evidence="9" type="ORF">IW245_006260</name>
</gene>
<comment type="similarity">
    <text evidence="1 5">Belongs to the peptidase S8 family.</text>
</comment>
<keyword evidence="7" id="KW-0732">Signal</keyword>
<dbReference type="RefSeq" id="WP_197006649.1">
    <property type="nucleotide sequence ID" value="NZ_BONS01000006.1"/>
</dbReference>
<keyword evidence="3 5" id="KW-0378">Hydrolase</keyword>
<evidence type="ECO:0000256" key="6">
    <source>
        <dbReference type="SAM" id="Phobius"/>
    </source>
</evidence>
<feature type="domain" description="Peptidase S8/S53" evidence="8">
    <location>
        <begin position="61"/>
        <end position="314"/>
    </location>
</feature>
<reference evidence="9" key="1">
    <citation type="submission" date="2020-11" db="EMBL/GenBank/DDBJ databases">
        <title>Sequencing the genomes of 1000 actinobacteria strains.</title>
        <authorList>
            <person name="Klenk H.-P."/>
        </authorList>
    </citation>
    <scope>NUCLEOTIDE SEQUENCE</scope>
    <source>
        <strain evidence="9">DSM 45356</strain>
    </source>
</reference>